<dbReference type="OrthoDB" id="9796171at2"/>
<proteinExistence type="predicted"/>
<evidence type="ECO:0000313" key="3">
    <source>
        <dbReference type="Proteomes" id="UP000199268"/>
    </source>
</evidence>
<name>A0A1C3YYQ1_9LACO</name>
<organism evidence="2 3">
    <name type="scientific">Weissella bombi</name>
    <dbReference type="NCBI Taxonomy" id="1505725"/>
    <lineage>
        <taxon>Bacteria</taxon>
        <taxon>Bacillati</taxon>
        <taxon>Bacillota</taxon>
        <taxon>Bacilli</taxon>
        <taxon>Lactobacillales</taxon>
        <taxon>Lactobacillaceae</taxon>
        <taxon>Weissella</taxon>
    </lineage>
</organism>
<dbReference type="GO" id="GO:0016747">
    <property type="term" value="F:acyltransferase activity, transferring groups other than amino-acyl groups"/>
    <property type="evidence" value="ECO:0007669"/>
    <property type="project" value="InterPro"/>
</dbReference>
<gene>
    <name evidence="2" type="ORF">GA0061074_101211</name>
</gene>
<dbReference type="AlphaFoldDB" id="A0A1C3YYQ1"/>
<dbReference type="STRING" id="1505725.GA0061074_101211"/>
<dbReference type="SUPFAM" id="SSF55729">
    <property type="entry name" value="Acyl-CoA N-acyltransferases (Nat)"/>
    <property type="match status" value="1"/>
</dbReference>
<protein>
    <submittedName>
        <fullName evidence="2">ElaA protein</fullName>
    </submittedName>
</protein>
<dbReference type="Pfam" id="PF13673">
    <property type="entry name" value="Acetyltransf_10"/>
    <property type="match status" value="1"/>
</dbReference>
<dbReference type="RefSeq" id="WP_092461253.1">
    <property type="nucleotide sequence ID" value="NZ_BJEE01000002.1"/>
</dbReference>
<dbReference type="PROSITE" id="PS51186">
    <property type="entry name" value="GNAT"/>
    <property type="match status" value="1"/>
</dbReference>
<dbReference type="Proteomes" id="UP000199268">
    <property type="component" value="Unassembled WGS sequence"/>
</dbReference>
<evidence type="ECO:0000313" key="2">
    <source>
        <dbReference type="EMBL" id="SCB75226.1"/>
    </source>
</evidence>
<sequence length="143" mass="17000">MWKIKKFEELTTDELFEILRLRVSIFVVEQERIYQEVDEVDKHAIHIFNWEDGRVIAYARVFKENDVAVFGRVGVKKSLRGNGLANELMEKIFDVLNSEFKNDKVKIIAQTEVQRFYEKWGFTVIGEPYIHEHTPHIDMQLVK</sequence>
<dbReference type="InterPro" id="IPR000182">
    <property type="entry name" value="GNAT_dom"/>
</dbReference>
<dbReference type="InterPro" id="IPR016181">
    <property type="entry name" value="Acyl_CoA_acyltransferase"/>
</dbReference>
<keyword evidence="3" id="KW-1185">Reference proteome</keyword>
<accession>A0A1C3YYQ1</accession>
<evidence type="ECO:0000259" key="1">
    <source>
        <dbReference type="PROSITE" id="PS51186"/>
    </source>
</evidence>
<dbReference type="Gene3D" id="3.40.630.30">
    <property type="match status" value="1"/>
</dbReference>
<dbReference type="EMBL" id="FMAO01000001">
    <property type="protein sequence ID" value="SCB75226.1"/>
    <property type="molecule type" value="Genomic_DNA"/>
</dbReference>
<feature type="domain" description="N-acetyltransferase" evidence="1">
    <location>
        <begin position="5"/>
        <end position="143"/>
    </location>
</feature>
<dbReference type="CDD" id="cd04301">
    <property type="entry name" value="NAT_SF"/>
    <property type="match status" value="1"/>
</dbReference>
<reference evidence="3" key="1">
    <citation type="submission" date="2016-08" db="EMBL/GenBank/DDBJ databases">
        <authorList>
            <person name="Varghese N."/>
            <person name="Submissions Spin"/>
        </authorList>
    </citation>
    <scope>NUCLEOTIDE SEQUENCE [LARGE SCALE GENOMIC DNA]</scope>
    <source>
        <strain evidence="3">R-53094</strain>
    </source>
</reference>